<accession>A0A9J5ZM19</accession>
<reference evidence="4 5" key="1">
    <citation type="submission" date="2020-09" db="EMBL/GenBank/DDBJ databases">
        <title>De no assembly of potato wild relative species, Solanum commersonii.</title>
        <authorList>
            <person name="Cho K."/>
        </authorList>
    </citation>
    <scope>NUCLEOTIDE SEQUENCE [LARGE SCALE GENOMIC DNA]</scope>
    <source>
        <strain evidence="4">LZ3.2</strain>
        <tissue evidence="4">Leaf</tissue>
    </source>
</reference>
<proteinExistence type="inferred from homology"/>
<dbReference type="InterPro" id="IPR023796">
    <property type="entry name" value="Serpin_dom"/>
</dbReference>
<name>A0A9J5ZM19_SOLCO</name>
<dbReference type="GO" id="GO:0005615">
    <property type="term" value="C:extracellular space"/>
    <property type="evidence" value="ECO:0007669"/>
    <property type="project" value="InterPro"/>
</dbReference>
<dbReference type="Proteomes" id="UP000824120">
    <property type="component" value="Chromosome 4"/>
</dbReference>
<dbReference type="Gene3D" id="2.10.310.10">
    <property type="entry name" value="Serpins superfamily"/>
    <property type="match status" value="1"/>
</dbReference>
<evidence type="ECO:0000313" key="5">
    <source>
        <dbReference type="Proteomes" id="UP000824120"/>
    </source>
</evidence>
<evidence type="ECO:0000259" key="3">
    <source>
        <dbReference type="SMART" id="SM00093"/>
    </source>
</evidence>
<dbReference type="InterPro" id="IPR000215">
    <property type="entry name" value="Serpin_fam"/>
</dbReference>
<comment type="caution">
    <text evidence="4">The sequence shown here is derived from an EMBL/GenBank/DDBJ whole genome shotgun (WGS) entry which is preliminary data.</text>
</comment>
<dbReference type="AlphaFoldDB" id="A0A9J5ZM19"/>
<dbReference type="OrthoDB" id="1063785at2759"/>
<evidence type="ECO:0000256" key="1">
    <source>
        <dbReference type="ARBA" id="ARBA00009500"/>
    </source>
</evidence>
<dbReference type="CDD" id="cd02043">
    <property type="entry name" value="serpinP_plants"/>
    <property type="match status" value="1"/>
</dbReference>
<evidence type="ECO:0000256" key="2">
    <source>
        <dbReference type="RuleBase" id="RU000411"/>
    </source>
</evidence>
<dbReference type="GO" id="GO:0004867">
    <property type="term" value="F:serine-type endopeptidase inhibitor activity"/>
    <property type="evidence" value="ECO:0007669"/>
    <property type="project" value="InterPro"/>
</dbReference>
<sequence length="545" mass="60366">MYFILPDAHDGLPTLFDKISTEPGFLNHRVLLRKVSVGKFLIPKFKITFEFEASDILKGLGLTLPFCDGGLTEMVDSTLPENLSVSKVFHKSFIEVNEEGTEAAAVTVTLIMPLSLFIEKEIDFVADHPFLFLIKDESTGVVLFLGSVMNPLDVMEFSSQFNFMHRRALLQKQSHVSSILAKHLFFNNYGKPDYDPSKKANMVFSPLSIQIVLGLIASGSSGATLDQLLGFLKFNSVEELNSVYARVIADDLADGSPMGGPRLSVANGAWIDQTLSFKHSFKQVMDNVYKAAAASVDIRYKADEVAAEVNKWAEEKTNGLIKQILPPGVVIGGTQLILANALYFKGAWNEKFDASDTKDHEFHLLNGGSVQAPLMTSRKWQYVKVFDGFKVLKLPYKQGEDKRFLSMYMLLPDARDGLPALLEKISSEPGCLAQHIPLTKVRVRKFLIPKFNISFGLEASNVLKGLGLTLPFTAGLTEMVGENLPLVVTHVFHKSFIEVNEEGCSLTMVKEEEIDFVADHPFLFLVKDETAGAVLFMGTLLNPLI</sequence>
<organism evidence="4 5">
    <name type="scientific">Solanum commersonii</name>
    <name type="common">Commerson's wild potato</name>
    <name type="synonym">Commerson's nightshade</name>
    <dbReference type="NCBI Taxonomy" id="4109"/>
    <lineage>
        <taxon>Eukaryota</taxon>
        <taxon>Viridiplantae</taxon>
        <taxon>Streptophyta</taxon>
        <taxon>Embryophyta</taxon>
        <taxon>Tracheophyta</taxon>
        <taxon>Spermatophyta</taxon>
        <taxon>Magnoliopsida</taxon>
        <taxon>eudicotyledons</taxon>
        <taxon>Gunneridae</taxon>
        <taxon>Pentapetalae</taxon>
        <taxon>asterids</taxon>
        <taxon>lamiids</taxon>
        <taxon>Solanales</taxon>
        <taxon>Solanaceae</taxon>
        <taxon>Solanoideae</taxon>
        <taxon>Solaneae</taxon>
        <taxon>Solanum</taxon>
    </lineage>
</organism>
<dbReference type="SUPFAM" id="SSF56574">
    <property type="entry name" value="Serpins"/>
    <property type="match status" value="2"/>
</dbReference>
<dbReference type="Gene3D" id="3.30.497.10">
    <property type="entry name" value="Antithrombin, subunit I, domain 2"/>
    <property type="match status" value="1"/>
</dbReference>
<comment type="similarity">
    <text evidence="1 2">Belongs to the serpin family.</text>
</comment>
<dbReference type="Gene3D" id="6.20.40.10">
    <property type="match status" value="1"/>
</dbReference>
<dbReference type="Pfam" id="PF00079">
    <property type="entry name" value="Serpin"/>
    <property type="match status" value="2"/>
</dbReference>
<protein>
    <recommendedName>
        <fullName evidence="3">Serpin domain-containing protein</fullName>
    </recommendedName>
</protein>
<evidence type="ECO:0000313" key="4">
    <source>
        <dbReference type="EMBL" id="KAG5613167.1"/>
    </source>
</evidence>
<dbReference type="InterPro" id="IPR036186">
    <property type="entry name" value="Serpin_sf"/>
</dbReference>
<keyword evidence="5" id="KW-1185">Reference proteome</keyword>
<dbReference type="Gene3D" id="2.30.39.10">
    <property type="entry name" value="Alpha-1-antitrypsin, domain 1"/>
    <property type="match status" value="2"/>
</dbReference>
<dbReference type="InterPro" id="IPR042178">
    <property type="entry name" value="Serpin_sf_1"/>
</dbReference>
<dbReference type="PANTHER" id="PTHR11461">
    <property type="entry name" value="SERINE PROTEASE INHIBITOR, SERPIN"/>
    <property type="match status" value="1"/>
</dbReference>
<gene>
    <name evidence="4" type="ORF">H5410_024448</name>
</gene>
<dbReference type="SMART" id="SM00093">
    <property type="entry name" value="SERPIN"/>
    <property type="match status" value="1"/>
</dbReference>
<dbReference type="EMBL" id="JACXVP010000004">
    <property type="protein sequence ID" value="KAG5613167.1"/>
    <property type="molecule type" value="Genomic_DNA"/>
</dbReference>
<feature type="domain" description="Serpin" evidence="3">
    <location>
        <begin position="186"/>
        <end position="543"/>
    </location>
</feature>
<dbReference type="InterPro" id="IPR023795">
    <property type="entry name" value="Serpin_CS"/>
</dbReference>
<dbReference type="PANTHER" id="PTHR11461:SF314">
    <property type="entry name" value="SERPIN-ZX-LIKE"/>
    <property type="match status" value="1"/>
</dbReference>
<dbReference type="InterPro" id="IPR042185">
    <property type="entry name" value="Serpin_sf_2"/>
</dbReference>
<dbReference type="PROSITE" id="PS00284">
    <property type="entry name" value="SERPIN"/>
    <property type="match status" value="2"/>
</dbReference>